<evidence type="ECO:0000313" key="2">
    <source>
        <dbReference type="Proteomes" id="UP001152795"/>
    </source>
</evidence>
<dbReference type="EMBL" id="CACRXK020008191">
    <property type="protein sequence ID" value="CAB4014189.1"/>
    <property type="molecule type" value="Genomic_DNA"/>
</dbReference>
<organism evidence="1 2">
    <name type="scientific">Paramuricea clavata</name>
    <name type="common">Red gorgonian</name>
    <name type="synonym">Violescent sea-whip</name>
    <dbReference type="NCBI Taxonomy" id="317549"/>
    <lineage>
        <taxon>Eukaryota</taxon>
        <taxon>Metazoa</taxon>
        <taxon>Cnidaria</taxon>
        <taxon>Anthozoa</taxon>
        <taxon>Octocorallia</taxon>
        <taxon>Malacalcyonacea</taxon>
        <taxon>Plexauridae</taxon>
        <taxon>Paramuricea</taxon>
    </lineage>
</organism>
<dbReference type="Proteomes" id="UP001152795">
    <property type="component" value="Unassembled WGS sequence"/>
</dbReference>
<keyword evidence="2" id="KW-1185">Reference proteome</keyword>
<sequence length="208" mass="24297">MNEPTRVTPTSASLIDLILTNKPENISLSGIVHLGISAHSLIFAIRKLTLPKSGKTSPSVREVRDFKSFVQKYFIHDISQLPWNSINQFASPNTSWQVWKSLFLESLDRHAPLRQKRLRQHAIPWITPQVKQRMRKRDFHKKQAIQHDFQSQWLLYKSERYNVNIEIRRTKSKYFCENAWSLINAISGRNRKSPCVKGFLINDTILSD</sequence>
<dbReference type="AlphaFoldDB" id="A0A6S7IB07"/>
<protein>
    <submittedName>
        <fullName evidence="1">Uncharacterized protein</fullName>
    </submittedName>
</protein>
<comment type="caution">
    <text evidence="1">The sequence shown here is derived from an EMBL/GenBank/DDBJ whole genome shotgun (WGS) entry which is preliminary data.</text>
</comment>
<dbReference type="OrthoDB" id="10068389at2759"/>
<accession>A0A6S7IB07</accession>
<gene>
    <name evidence="1" type="ORF">PACLA_8A077468</name>
</gene>
<proteinExistence type="predicted"/>
<dbReference type="PANTHER" id="PTHR47510:SF3">
    <property type="entry name" value="ENDO_EXONUCLEASE_PHOSPHATASE DOMAIN-CONTAINING PROTEIN"/>
    <property type="match status" value="1"/>
</dbReference>
<dbReference type="PANTHER" id="PTHR47510">
    <property type="entry name" value="REVERSE TRANSCRIPTASE DOMAIN-CONTAINING PROTEIN"/>
    <property type="match status" value="1"/>
</dbReference>
<name>A0A6S7IB07_PARCT</name>
<feature type="non-terminal residue" evidence="1">
    <location>
        <position position="208"/>
    </location>
</feature>
<reference evidence="1" key="1">
    <citation type="submission" date="2020-04" db="EMBL/GenBank/DDBJ databases">
        <authorList>
            <person name="Alioto T."/>
            <person name="Alioto T."/>
            <person name="Gomez Garrido J."/>
        </authorList>
    </citation>
    <scope>NUCLEOTIDE SEQUENCE</scope>
    <source>
        <strain evidence="1">A484AB</strain>
    </source>
</reference>
<evidence type="ECO:0000313" key="1">
    <source>
        <dbReference type="EMBL" id="CAB4014189.1"/>
    </source>
</evidence>